<keyword evidence="2" id="KW-1185">Reference proteome</keyword>
<protein>
    <submittedName>
        <fullName evidence="1">Uncharacterized protein</fullName>
    </submittedName>
</protein>
<dbReference type="EMBL" id="CAXIEN010000202">
    <property type="protein sequence ID" value="CAL1286351.1"/>
    <property type="molecule type" value="Genomic_DNA"/>
</dbReference>
<accession>A0AAV2AQS4</accession>
<feature type="non-terminal residue" evidence="1">
    <location>
        <position position="52"/>
    </location>
</feature>
<name>A0AAV2AQS4_9ARAC</name>
<sequence length="52" mass="6383">MQFFKESSTVLYFLAKGLLYMQFIPQAPQRWEITFQFDFCSCFMKFNLLRKI</sequence>
<gene>
    <name evidence="1" type="ORF">LARSCL_LOCUS14202</name>
</gene>
<proteinExistence type="predicted"/>
<comment type="caution">
    <text evidence="1">The sequence shown here is derived from an EMBL/GenBank/DDBJ whole genome shotgun (WGS) entry which is preliminary data.</text>
</comment>
<organism evidence="1 2">
    <name type="scientific">Larinioides sclopetarius</name>
    <dbReference type="NCBI Taxonomy" id="280406"/>
    <lineage>
        <taxon>Eukaryota</taxon>
        <taxon>Metazoa</taxon>
        <taxon>Ecdysozoa</taxon>
        <taxon>Arthropoda</taxon>
        <taxon>Chelicerata</taxon>
        <taxon>Arachnida</taxon>
        <taxon>Araneae</taxon>
        <taxon>Araneomorphae</taxon>
        <taxon>Entelegynae</taxon>
        <taxon>Araneoidea</taxon>
        <taxon>Araneidae</taxon>
        <taxon>Larinioides</taxon>
    </lineage>
</organism>
<evidence type="ECO:0000313" key="1">
    <source>
        <dbReference type="EMBL" id="CAL1286351.1"/>
    </source>
</evidence>
<dbReference type="AlphaFoldDB" id="A0AAV2AQS4"/>
<dbReference type="Proteomes" id="UP001497382">
    <property type="component" value="Unassembled WGS sequence"/>
</dbReference>
<evidence type="ECO:0000313" key="2">
    <source>
        <dbReference type="Proteomes" id="UP001497382"/>
    </source>
</evidence>
<reference evidence="1 2" key="1">
    <citation type="submission" date="2024-04" db="EMBL/GenBank/DDBJ databases">
        <authorList>
            <person name="Rising A."/>
            <person name="Reimegard J."/>
            <person name="Sonavane S."/>
            <person name="Akerstrom W."/>
            <person name="Nylinder S."/>
            <person name="Hedman E."/>
            <person name="Kallberg Y."/>
        </authorList>
    </citation>
    <scope>NUCLEOTIDE SEQUENCE [LARGE SCALE GENOMIC DNA]</scope>
</reference>